<keyword evidence="1" id="KW-1133">Transmembrane helix</keyword>
<proteinExistence type="predicted"/>
<gene>
    <name evidence="2" type="ORF">ATK74_0792</name>
</gene>
<comment type="caution">
    <text evidence="2">The sequence shown here is derived from an EMBL/GenBank/DDBJ whole genome shotgun (WGS) entry which is preliminary data.</text>
</comment>
<evidence type="ECO:0000313" key="2">
    <source>
        <dbReference type="EMBL" id="PFG16258.1"/>
    </source>
</evidence>
<feature type="transmembrane region" description="Helical" evidence="1">
    <location>
        <begin position="187"/>
        <end position="204"/>
    </location>
</feature>
<keyword evidence="1" id="KW-0472">Membrane</keyword>
<dbReference type="Proteomes" id="UP000226079">
    <property type="component" value="Unassembled WGS sequence"/>
</dbReference>
<keyword evidence="1" id="KW-0812">Transmembrane</keyword>
<feature type="transmembrane region" description="Helical" evidence="1">
    <location>
        <begin position="48"/>
        <end position="66"/>
    </location>
</feature>
<name>A0A2A9CPI5_9ACTN</name>
<evidence type="ECO:0008006" key="4">
    <source>
        <dbReference type="Google" id="ProtNLM"/>
    </source>
</evidence>
<feature type="transmembrane region" description="Helical" evidence="1">
    <location>
        <begin position="73"/>
        <end position="93"/>
    </location>
</feature>
<protein>
    <recommendedName>
        <fullName evidence="4">DUF4386 domain-containing protein</fullName>
    </recommendedName>
</protein>
<dbReference type="EMBL" id="PDJC01000001">
    <property type="protein sequence ID" value="PFG16258.1"/>
    <property type="molecule type" value="Genomic_DNA"/>
</dbReference>
<feature type="transmembrane region" description="Helical" evidence="1">
    <location>
        <begin position="160"/>
        <end position="180"/>
    </location>
</feature>
<sequence length="227" mass="23452">MSITEETLTRLAAAAAVAGGLLFIAVQINHPPVDLALVTTGEWVIRQSMKVAFTVLALIGITGMYLRQVTKSGILGLIGYLILAAGFLTMFALETVGLVVMPAIAGSAPGYVGDVLAVATNGTAVGDIGAMTQLNLIGGIGYLAGGLVFGIAMFRANVLARWASILLAVATPLSLAIPVLPWINQRLFAIPTGLALIALGYSLWRESRNPASVAAVAEVPLSDRVGQ</sequence>
<evidence type="ECO:0000313" key="3">
    <source>
        <dbReference type="Proteomes" id="UP000226079"/>
    </source>
</evidence>
<organism evidence="2 3">
    <name type="scientific">Propionicimonas paludicola</name>
    <dbReference type="NCBI Taxonomy" id="185243"/>
    <lineage>
        <taxon>Bacteria</taxon>
        <taxon>Bacillati</taxon>
        <taxon>Actinomycetota</taxon>
        <taxon>Actinomycetes</taxon>
        <taxon>Propionibacteriales</taxon>
        <taxon>Nocardioidaceae</taxon>
        <taxon>Propionicimonas</taxon>
    </lineage>
</organism>
<keyword evidence="3" id="KW-1185">Reference proteome</keyword>
<reference evidence="2 3" key="1">
    <citation type="submission" date="2017-10" db="EMBL/GenBank/DDBJ databases">
        <title>Sequencing the genomes of 1000 actinobacteria strains.</title>
        <authorList>
            <person name="Klenk H.-P."/>
        </authorList>
    </citation>
    <scope>NUCLEOTIDE SEQUENCE [LARGE SCALE GENOMIC DNA]</scope>
    <source>
        <strain evidence="2 3">DSM 15597</strain>
    </source>
</reference>
<accession>A0A2A9CPI5</accession>
<dbReference type="AlphaFoldDB" id="A0A2A9CPI5"/>
<feature type="transmembrane region" description="Helical" evidence="1">
    <location>
        <begin position="7"/>
        <end position="28"/>
    </location>
</feature>
<feature type="transmembrane region" description="Helical" evidence="1">
    <location>
        <begin position="99"/>
        <end position="122"/>
    </location>
</feature>
<evidence type="ECO:0000256" key="1">
    <source>
        <dbReference type="SAM" id="Phobius"/>
    </source>
</evidence>
<feature type="transmembrane region" description="Helical" evidence="1">
    <location>
        <begin position="134"/>
        <end position="154"/>
    </location>
</feature>